<dbReference type="AlphaFoldDB" id="A0A6C8XRN6"/>
<proteinExistence type="predicted"/>
<evidence type="ECO:0000256" key="1">
    <source>
        <dbReference type="SAM" id="Coils"/>
    </source>
</evidence>
<reference evidence="4" key="1">
    <citation type="submission" date="2018-08" db="EMBL/GenBank/DDBJ databases">
        <authorList>
            <consortium name="GenomeTrakr network: Whole genome sequencing for foodborne pathogen traceback"/>
        </authorList>
    </citation>
    <scope>NUCLEOTIDE SEQUENCE [LARGE SCALE GENOMIC DNA]</scope>
    <source>
        <strain evidence="4">FMA0132</strain>
    </source>
</reference>
<dbReference type="Proteomes" id="UP000885362">
    <property type="component" value="Unassembled WGS sequence"/>
</dbReference>
<evidence type="ECO:0000259" key="3">
    <source>
        <dbReference type="Pfam" id="PF09718"/>
    </source>
</evidence>
<dbReference type="Pfam" id="PF09718">
    <property type="entry name" value="Tape_meas_lam_C"/>
    <property type="match status" value="1"/>
</dbReference>
<feature type="coiled-coil region" evidence="1">
    <location>
        <begin position="82"/>
        <end position="116"/>
    </location>
</feature>
<name>A0A6C8XRN6_SALDZ</name>
<feature type="domain" description="Bacteriophage tail tape measure C-terminal" evidence="3">
    <location>
        <begin position="827"/>
        <end position="901"/>
    </location>
</feature>
<organism evidence="4">
    <name type="scientific">Salmonella diarizonae</name>
    <dbReference type="NCBI Taxonomy" id="59204"/>
    <lineage>
        <taxon>Bacteria</taxon>
        <taxon>Pseudomonadati</taxon>
        <taxon>Pseudomonadota</taxon>
        <taxon>Gammaproteobacteria</taxon>
        <taxon>Enterobacterales</taxon>
        <taxon>Enterobacteriaceae</taxon>
        <taxon>Salmonella</taxon>
    </lineage>
</organism>
<accession>A0A6C8XRN6</accession>
<sequence>MDQVANLVFDLGMDSQKFRDEMPRVVKILQNASGESARAEARLKRFIESQNKASQEATAGAEAAVSAEGRQRQAVALTAQSYAQMSQRVDLTQRHIAALNQKLQEEAAKAAAVAQAQDAAAAAFYRQIDSVKQLSGGLQELQAIQAQVRQAKGRGDISQGDYLALVSETAAKTRELTDAEALATQKKAQFIRSLKEQAAAQNLSRTELLRVKAAELGVSNAADVYIRKLDTAAKSTHALGLKSAQARREIGVLIGELARGNFGALRGSGITLANRAGWLETLMSPKGLMIGGVVGGIAAAVYGLGKAFYEGEKEGEEFNKQLILTGNYAGKTAGQLNEMAKSLAGNGITQHDAAGVLAQVVGSGAFRGGQVETVARAAAKMQEAVGQSVDKTIADFRKLYDEPTKASEELNNQMHYLTASQFQYISALESRGDKEEAGQYAADKYSKAEQQRSQQLIDNLGWIERAIRSATGAWKQFWDAALDIGRKDTTAGRIEEIRKELDWIDHAVGGKVVFGKRRGELEQELSNLQFVMKSQQGYADAQQHLKDVNEEGIKAQIVANKYYSAGLTNAEKRVIVEKEINKAIKANADAAKATQNLSKDKRVEKWNDDYIAKIRAGVEKLYKDPKPHKAPAYHNDEASRLLLQYSQQQAQVEGQIAAAKLSTTEKMTQAHKQLLAFQQRIADLSGKKLTADEKSLLAHKDEIALALQKLDISQQDLQHQNALNELKKKTVQLTSQLAEEETKVRQQHAMSLATMGMGDEQRGRYEERLKIQQHYQEQLEQLKRDSKAKGTYGSDEYRQTEQELQDSLERRLVEWADYNAKVDASQGDWTQGASRALDNFLAQGSNVAGMTENVFTNAFNGMADGIANFALTGKMDFRSFTVSILSDLAKMEARIAASKLLGSVLGMFGFGASAGGSTPSGAYNSAALSVIPNADGGVYRSAGLSQYSGSIVDRPTFFQFARGAAVMGEAGPEAILPLRRGTDGKLGVVAAGSGGMAMFAPQYHIAISNTGPELTPQALKAVYDLGKKAAADFVQQQGRDGGRLSGAYR</sequence>
<dbReference type="Pfam" id="PF24622">
    <property type="entry name" value="TMP_4"/>
    <property type="match status" value="1"/>
</dbReference>
<dbReference type="NCBIfam" id="TIGR01541">
    <property type="entry name" value="tape_meas_lam_C"/>
    <property type="match status" value="1"/>
</dbReference>
<protein>
    <submittedName>
        <fullName evidence="4">Phage tail tape measure protein</fullName>
    </submittedName>
</protein>
<evidence type="ECO:0000313" key="4">
    <source>
        <dbReference type="EMBL" id="MIE68821.1"/>
    </source>
</evidence>
<evidence type="ECO:0000259" key="2">
    <source>
        <dbReference type="Pfam" id="PF06791"/>
    </source>
</evidence>
<comment type="caution">
    <text evidence="4">The sequence shown here is derived from an EMBL/GenBank/DDBJ whole genome shotgun (WGS) entry which is preliminary data.</text>
</comment>
<dbReference type="InterPro" id="IPR009628">
    <property type="entry name" value="Phage_tape_measure_N"/>
</dbReference>
<gene>
    <name evidence="4" type="ORF">EL06_04820</name>
</gene>
<keyword evidence="1" id="KW-0175">Coiled coil</keyword>
<dbReference type="EMBL" id="RSHK01000003">
    <property type="protein sequence ID" value="MIE68821.1"/>
    <property type="molecule type" value="Genomic_DNA"/>
</dbReference>
<dbReference type="InterPro" id="IPR006431">
    <property type="entry name" value="Phage_tape_meas_C"/>
</dbReference>
<dbReference type="Pfam" id="PF06791">
    <property type="entry name" value="TMP_2"/>
    <property type="match status" value="1"/>
</dbReference>
<feature type="domain" description="Bacteriophage tail tape measure N-terminal" evidence="2">
    <location>
        <begin position="228"/>
        <end position="425"/>
    </location>
</feature>